<feature type="compositionally biased region" description="Basic and acidic residues" evidence="1">
    <location>
        <begin position="111"/>
        <end position="124"/>
    </location>
</feature>
<keyword evidence="3" id="KW-1185">Reference proteome</keyword>
<dbReference type="Proteomes" id="UP001066276">
    <property type="component" value="Chromosome 6"/>
</dbReference>
<dbReference type="AlphaFoldDB" id="A0AAV7Q9T6"/>
<comment type="caution">
    <text evidence="2">The sequence shown here is derived from an EMBL/GenBank/DDBJ whole genome shotgun (WGS) entry which is preliminary data.</text>
</comment>
<evidence type="ECO:0000313" key="2">
    <source>
        <dbReference type="EMBL" id="KAJ1136166.1"/>
    </source>
</evidence>
<dbReference type="PROSITE" id="PS51257">
    <property type="entry name" value="PROKAR_LIPOPROTEIN"/>
    <property type="match status" value="1"/>
</dbReference>
<evidence type="ECO:0000313" key="3">
    <source>
        <dbReference type="Proteomes" id="UP001066276"/>
    </source>
</evidence>
<dbReference type="EMBL" id="JANPWB010000010">
    <property type="protein sequence ID" value="KAJ1136166.1"/>
    <property type="molecule type" value="Genomic_DNA"/>
</dbReference>
<proteinExistence type="predicted"/>
<sequence length="217" mass="23222">MGTKTADAQLGMASQQGRGAGQNLTTLMACILAVAYPELAGCLRESQQPQGMKDPTPTAKKVKDPTRPAMKGKEPAPPAKKGKKPSTPAHKAKEHAQFAMMGKKPSTPARKGKDPTPHAMEGKKPSTPAEAVRPVVCMVCVCVVCVCVSLSFSSLPPLCASRLYSPSSSLSTLVFQLEHDVDEHRKDLQFRFHGGVVLPCVSDGEYLLFCDAFPRGF</sequence>
<reference evidence="2" key="1">
    <citation type="journal article" date="2022" name="bioRxiv">
        <title>Sequencing and chromosome-scale assembly of the giantPleurodeles waltlgenome.</title>
        <authorList>
            <person name="Brown T."/>
            <person name="Elewa A."/>
            <person name="Iarovenko S."/>
            <person name="Subramanian E."/>
            <person name="Araus A.J."/>
            <person name="Petzold A."/>
            <person name="Susuki M."/>
            <person name="Suzuki K.-i.T."/>
            <person name="Hayashi T."/>
            <person name="Toyoda A."/>
            <person name="Oliveira C."/>
            <person name="Osipova E."/>
            <person name="Leigh N.D."/>
            <person name="Simon A."/>
            <person name="Yun M.H."/>
        </authorList>
    </citation>
    <scope>NUCLEOTIDE SEQUENCE</scope>
    <source>
        <strain evidence="2">20211129_DDA</strain>
        <tissue evidence="2">Liver</tissue>
    </source>
</reference>
<protein>
    <submittedName>
        <fullName evidence="2">Uncharacterized protein</fullName>
    </submittedName>
</protein>
<feature type="compositionally biased region" description="Basic and acidic residues" evidence="1">
    <location>
        <begin position="61"/>
        <end position="74"/>
    </location>
</feature>
<evidence type="ECO:0000256" key="1">
    <source>
        <dbReference type="SAM" id="MobiDB-lite"/>
    </source>
</evidence>
<name>A0AAV7Q9T6_PLEWA</name>
<feature type="region of interest" description="Disordered" evidence="1">
    <location>
        <begin position="46"/>
        <end position="127"/>
    </location>
</feature>
<accession>A0AAV7Q9T6</accession>
<organism evidence="2 3">
    <name type="scientific">Pleurodeles waltl</name>
    <name type="common">Iberian ribbed newt</name>
    <dbReference type="NCBI Taxonomy" id="8319"/>
    <lineage>
        <taxon>Eukaryota</taxon>
        <taxon>Metazoa</taxon>
        <taxon>Chordata</taxon>
        <taxon>Craniata</taxon>
        <taxon>Vertebrata</taxon>
        <taxon>Euteleostomi</taxon>
        <taxon>Amphibia</taxon>
        <taxon>Batrachia</taxon>
        <taxon>Caudata</taxon>
        <taxon>Salamandroidea</taxon>
        <taxon>Salamandridae</taxon>
        <taxon>Pleurodelinae</taxon>
        <taxon>Pleurodeles</taxon>
    </lineage>
</organism>
<gene>
    <name evidence="2" type="ORF">NDU88_002584</name>
</gene>